<accession>A0A6J4NXN8</accession>
<dbReference type="EMBL" id="CADCUN010000220">
    <property type="protein sequence ID" value="CAA9400404.1"/>
    <property type="molecule type" value="Genomic_DNA"/>
</dbReference>
<sequence length="307" mass="32934">MSATCPEDLLAFVPVAIGFTPADSVVMLIVDGTRPFHARIDLPDDEDDVDQVVEALLRPARQHGAARVVFVVYDDDTTIADETAWSLHCAFTEAGIDVFEVLRVHDDRYFAVLPGREPSAYRGVAFEARHHRFAAQSVFGGRVTHESRAALAATLTRDATAAAQVEAALEDSDPLTPHQVRAVVTEHAAARSAPAPEVVAALVLSLLDGSVRDEAWRWLTRPTAADHVDFWSDVVRRSPEALVPGPAAVLAFTAWLAGQGALAWCAVDRARAVDPQHSLAELVADMLISATAPDQWDLLAGPSTGVA</sequence>
<dbReference type="AlphaFoldDB" id="A0A6J4NXN8"/>
<proteinExistence type="predicted"/>
<evidence type="ECO:0008006" key="2">
    <source>
        <dbReference type="Google" id="ProtNLM"/>
    </source>
</evidence>
<name>A0A6J4NXN8_9ACTN</name>
<gene>
    <name evidence="1" type="ORF">AVDCRST_MAG60-2067</name>
</gene>
<evidence type="ECO:0000313" key="1">
    <source>
        <dbReference type="EMBL" id="CAA9400404.1"/>
    </source>
</evidence>
<organism evidence="1">
    <name type="scientific">uncultured Nocardioides sp</name>
    <dbReference type="NCBI Taxonomy" id="198441"/>
    <lineage>
        <taxon>Bacteria</taxon>
        <taxon>Bacillati</taxon>
        <taxon>Actinomycetota</taxon>
        <taxon>Actinomycetes</taxon>
        <taxon>Propionibacteriales</taxon>
        <taxon>Nocardioidaceae</taxon>
        <taxon>Nocardioides</taxon>
        <taxon>environmental samples</taxon>
    </lineage>
</organism>
<protein>
    <recommendedName>
        <fullName evidence="2">DUF4192 domain-containing protein</fullName>
    </recommendedName>
</protein>
<dbReference type="Pfam" id="PF13830">
    <property type="entry name" value="DUF4192"/>
    <property type="match status" value="1"/>
</dbReference>
<reference evidence="1" key="1">
    <citation type="submission" date="2020-02" db="EMBL/GenBank/DDBJ databases">
        <authorList>
            <person name="Meier V. D."/>
        </authorList>
    </citation>
    <scope>NUCLEOTIDE SEQUENCE</scope>
    <source>
        <strain evidence="1">AVDCRST_MAG60</strain>
    </source>
</reference>
<dbReference type="InterPro" id="IPR025447">
    <property type="entry name" value="DUF4192"/>
</dbReference>